<organism evidence="1 2">
    <name type="scientific">Clostridium felsineum</name>
    <dbReference type="NCBI Taxonomy" id="36839"/>
    <lineage>
        <taxon>Bacteria</taxon>
        <taxon>Bacillati</taxon>
        <taxon>Bacillota</taxon>
        <taxon>Clostridia</taxon>
        <taxon>Eubacteriales</taxon>
        <taxon>Clostridiaceae</taxon>
        <taxon>Clostridium</taxon>
    </lineage>
</organism>
<accession>A0A1S8L039</accession>
<evidence type="ECO:0000313" key="1">
    <source>
        <dbReference type="EMBL" id="URZ11493.1"/>
    </source>
</evidence>
<dbReference type="Pfam" id="PF18892">
    <property type="entry name" value="DUF5651"/>
    <property type="match status" value="1"/>
</dbReference>
<dbReference type="RefSeq" id="WP_077832803.1">
    <property type="nucleotide sequence ID" value="NZ_CP096983.1"/>
</dbReference>
<dbReference type="STRING" id="84029.CROST_35840"/>
<dbReference type="InterPro" id="IPR043711">
    <property type="entry name" value="DUF5651"/>
</dbReference>
<sequence length="175" mass="21183">MKDYLNSDEKNQIMVFMSILQVMDGNRGINGPKIVSVLEDWSKRKNLTKEEHKYLKFTNTYLSKFCESVYNRLNSKEQKQLDKRLKKFDFRLVDDYTLEKVYRDMSNKMQNAVIPREEFCKWCEEIMECNCKECTKDWKGCRLHEVFENNFVPESSWEMDNCRYAYKNIEKEKAI</sequence>
<proteinExistence type="predicted"/>
<reference evidence="1 2" key="1">
    <citation type="submission" date="2022-04" db="EMBL/GenBank/DDBJ databases">
        <title>Genome sequence of C. roseum typestrain.</title>
        <authorList>
            <person name="Poehlein A."/>
            <person name="Schoch T."/>
            <person name="Duerre P."/>
            <person name="Daniel R."/>
        </authorList>
    </citation>
    <scope>NUCLEOTIDE SEQUENCE [LARGE SCALE GENOMIC DNA]</scope>
    <source>
        <strain evidence="1 2">DSM 7320</strain>
    </source>
</reference>
<protein>
    <submittedName>
        <fullName evidence="1">Uncharacterized protein</fullName>
    </submittedName>
</protein>
<dbReference type="AlphaFoldDB" id="A0A1S8L039"/>
<dbReference type="KEGG" id="crw:CROST_022100"/>
<dbReference type="EMBL" id="CP096983">
    <property type="protein sequence ID" value="URZ11493.1"/>
    <property type="molecule type" value="Genomic_DNA"/>
</dbReference>
<keyword evidence="2" id="KW-1185">Reference proteome</keyword>
<gene>
    <name evidence="1" type="ORF">CROST_022100</name>
</gene>
<dbReference type="Proteomes" id="UP000190951">
    <property type="component" value="Chromosome"/>
</dbReference>
<evidence type="ECO:0000313" key="2">
    <source>
        <dbReference type="Proteomes" id="UP000190951"/>
    </source>
</evidence>
<name>A0A1S8L039_9CLOT</name>